<comment type="subcellular location">
    <subcellularLocation>
        <location evidence="1">Membrane</location>
        <topology evidence="1">Multi-pass membrane protein</topology>
    </subcellularLocation>
</comment>
<keyword evidence="4 8" id="KW-0812">Transmembrane</keyword>
<proteinExistence type="inferred from homology"/>
<evidence type="ECO:0000256" key="3">
    <source>
        <dbReference type="ARBA" id="ARBA00018306"/>
    </source>
</evidence>
<evidence type="ECO:0000313" key="10">
    <source>
        <dbReference type="Proteomes" id="UP001152747"/>
    </source>
</evidence>
<feature type="transmembrane region" description="Helical" evidence="8">
    <location>
        <begin position="56"/>
        <end position="74"/>
    </location>
</feature>
<reference evidence="9" key="1">
    <citation type="submission" date="2022-11" db="EMBL/GenBank/DDBJ databases">
        <authorList>
            <person name="Kikuchi T."/>
        </authorList>
    </citation>
    <scope>NUCLEOTIDE SEQUENCE</scope>
    <source>
        <strain evidence="9">PS1010</strain>
    </source>
</reference>
<name>A0A9P1N2J1_9PELO</name>
<sequence>MDISKITDTKKVDLCKKYFYIGACCLPFVWLANACWFFSEAFLLPITTHRQQIRRYVIGSIVGTVFWIIVLVSWETFFQHYRQQGIEWADSLTFVYPKGRV</sequence>
<accession>A0A9P1N2J1</accession>
<dbReference type="Pfam" id="PF10251">
    <property type="entry name" value="PEN-2"/>
    <property type="match status" value="1"/>
</dbReference>
<protein>
    <recommendedName>
        <fullName evidence="3">Gamma-secretase subunit PEN-2</fullName>
    </recommendedName>
</protein>
<dbReference type="GO" id="GO:0070765">
    <property type="term" value="C:gamma-secretase complex"/>
    <property type="evidence" value="ECO:0007669"/>
    <property type="project" value="TreeGrafter"/>
</dbReference>
<evidence type="ECO:0000256" key="1">
    <source>
        <dbReference type="ARBA" id="ARBA00004141"/>
    </source>
</evidence>
<keyword evidence="7 8" id="KW-0472">Membrane</keyword>
<organism evidence="9 10">
    <name type="scientific">Caenorhabditis angaria</name>
    <dbReference type="NCBI Taxonomy" id="860376"/>
    <lineage>
        <taxon>Eukaryota</taxon>
        <taxon>Metazoa</taxon>
        <taxon>Ecdysozoa</taxon>
        <taxon>Nematoda</taxon>
        <taxon>Chromadorea</taxon>
        <taxon>Rhabditida</taxon>
        <taxon>Rhabditina</taxon>
        <taxon>Rhabditomorpha</taxon>
        <taxon>Rhabditoidea</taxon>
        <taxon>Rhabditidae</taxon>
        <taxon>Peloderinae</taxon>
        <taxon>Caenorhabditis</taxon>
    </lineage>
</organism>
<dbReference type="PANTHER" id="PTHR16318">
    <property type="entry name" value="GAMMA-SECRETASE SUBUNIT PEN-2"/>
    <property type="match status" value="1"/>
</dbReference>
<keyword evidence="10" id="KW-1185">Reference proteome</keyword>
<dbReference type="AlphaFoldDB" id="A0A9P1N2J1"/>
<dbReference type="OrthoDB" id="524898at2759"/>
<comment type="caution">
    <text evidence="9">The sequence shown here is derived from an EMBL/GenBank/DDBJ whole genome shotgun (WGS) entry which is preliminary data.</text>
</comment>
<evidence type="ECO:0000256" key="4">
    <source>
        <dbReference type="ARBA" id="ARBA00022692"/>
    </source>
</evidence>
<keyword evidence="5" id="KW-0914">Notch signaling pathway</keyword>
<comment type="similarity">
    <text evidence="2">Belongs to the PEN-2 family.</text>
</comment>
<dbReference type="Proteomes" id="UP001152747">
    <property type="component" value="Unassembled WGS sequence"/>
</dbReference>
<evidence type="ECO:0000313" key="9">
    <source>
        <dbReference type="EMBL" id="CAI5445480.1"/>
    </source>
</evidence>
<dbReference type="PANTHER" id="PTHR16318:SF0">
    <property type="entry name" value="GAMMA-SECRETASE SUBUNIT PEN-2"/>
    <property type="match status" value="1"/>
</dbReference>
<dbReference type="EMBL" id="CANHGI010000003">
    <property type="protein sequence ID" value="CAI5445480.1"/>
    <property type="molecule type" value="Genomic_DNA"/>
</dbReference>
<dbReference type="InterPro" id="IPR019379">
    <property type="entry name" value="Gamma_Secretase_Asp_P_PEN2"/>
</dbReference>
<feature type="transmembrane region" description="Helical" evidence="8">
    <location>
        <begin position="18"/>
        <end position="44"/>
    </location>
</feature>
<evidence type="ECO:0000256" key="8">
    <source>
        <dbReference type="SAM" id="Phobius"/>
    </source>
</evidence>
<dbReference type="GO" id="GO:0007219">
    <property type="term" value="P:Notch signaling pathway"/>
    <property type="evidence" value="ECO:0007669"/>
    <property type="project" value="UniProtKB-KW"/>
</dbReference>
<dbReference type="GO" id="GO:0007220">
    <property type="term" value="P:Notch receptor processing"/>
    <property type="evidence" value="ECO:0007669"/>
    <property type="project" value="TreeGrafter"/>
</dbReference>
<evidence type="ECO:0000256" key="5">
    <source>
        <dbReference type="ARBA" id="ARBA00022976"/>
    </source>
</evidence>
<evidence type="ECO:0000256" key="2">
    <source>
        <dbReference type="ARBA" id="ARBA00009607"/>
    </source>
</evidence>
<keyword evidence="6 8" id="KW-1133">Transmembrane helix</keyword>
<evidence type="ECO:0000256" key="6">
    <source>
        <dbReference type="ARBA" id="ARBA00022989"/>
    </source>
</evidence>
<gene>
    <name evidence="9" type="ORF">CAMP_LOCUS8117</name>
</gene>
<evidence type="ECO:0000256" key="7">
    <source>
        <dbReference type="ARBA" id="ARBA00023136"/>
    </source>
</evidence>